<reference evidence="5" key="1">
    <citation type="journal article" date="2020" name="Nat. Commun.">
        <title>Large-scale genome sequencing of mycorrhizal fungi provides insights into the early evolution of symbiotic traits.</title>
        <authorList>
            <person name="Miyauchi S."/>
            <person name="Kiss E."/>
            <person name="Kuo A."/>
            <person name="Drula E."/>
            <person name="Kohler A."/>
            <person name="Sanchez-Garcia M."/>
            <person name="Morin E."/>
            <person name="Andreopoulos B."/>
            <person name="Barry K.W."/>
            <person name="Bonito G."/>
            <person name="Buee M."/>
            <person name="Carver A."/>
            <person name="Chen C."/>
            <person name="Cichocki N."/>
            <person name="Clum A."/>
            <person name="Culley D."/>
            <person name="Crous P.W."/>
            <person name="Fauchery L."/>
            <person name="Girlanda M."/>
            <person name="Hayes R.D."/>
            <person name="Keri Z."/>
            <person name="LaButti K."/>
            <person name="Lipzen A."/>
            <person name="Lombard V."/>
            <person name="Magnuson J."/>
            <person name="Maillard F."/>
            <person name="Murat C."/>
            <person name="Nolan M."/>
            <person name="Ohm R.A."/>
            <person name="Pangilinan J."/>
            <person name="Pereira M.F."/>
            <person name="Perotto S."/>
            <person name="Peter M."/>
            <person name="Pfister S."/>
            <person name="Riley R."/>
            <person name="Sitrit Y."/>
            <person name="Stielow J.B."/>
            <person name="Szollosi G."/>
            <person name="Zifcakova L."/>
            <person name="Stursova M."/>
            <person name="Spatafora J.W."/>
            <person name="Tedersoo L."/>
            <person name="Vaario L.M."/>
            <person name="Yamada A."/>
            <person name="Yan M."/>
            <person name="Wang P."/>
            <person name="Xu J."/>
            <person name="Bruns T."/>
            <person name="Baldrian P."/>
            <person name="Vilgalys R."/>
            <person name="Dunand C."/>
            <person name="Henrissat B."/>
            <person name="Grigoriev I.V."/>
            <person name="Hibbett D."/>
            <person name="Nagy L.G."/>
            <person name="Martin F.M."/>
        </authorList>
    </citation>
    <scope>NUCLEOTIDE SEQUENCE</scope>
    <source>
        <strain evidence="5">UP504</strain>
    </source>
</reference>
<feature type="compositionally biased region" description="Basic residues" evidence="4">
    <location>
        <begin position="222"/>
        <end position="235"/>
    </location>
</feature>
<dbReference type="SMART" id="SM00173">
    <property type="entry name" value="RAS"/>
    <property type="match status" value="1"/>
</dbReference>
<dbReference type="GO" id="GO:0003924">
    <property type="term" value="F:GTPase activity"/>
    <property type="evidence" value="ECO:0007669"/>
    <property type="project" value="InterPro"/>
</dbReference>
<evidence type="ECO:0000256" key="2">
    <source>
        <dbReference type="ARBA" id="ARBA00022741"/>
    </source>
</evidence>
<dbReference type="CDD" id="cd00876">
    <property type="entry name" value="Ras"/>
    <property type="match status" value="1"/>
</dbReference>
<accession>A0A9P6DWZ9</accession>
<dbReference type="PROSITE" id="PS51419">
    <property type="entry name" value="RAB"/>
    <property type="match status" value="1"/>
</dbReference>
<evidence type="ECO:0000256" key="1">
    <source>
        <dbReference type="ARBA" id="ARBA00004342"/>
    </source>
</evidence>
<evidence type="ECO:0000313" key="5">
    <source>
        <dbReference type="EMBL" id="KAF9516922.1"/>
    </source>
</evidence>
<evidence type="ECO:0000256" key="3">
    <source>
        <dbReference type="ARBA" id="ARBA00023134"/>
    </source>
</evidence>
<comment type="caution">
    <text evidence="5">The sequence shown here is derived from an EMBL/GenBank/DDBJ whole genome shotgun (WGS) entry which is preliminary data.</text>
</comment>
<dbReference type="Proteomes" id="UP000886523">
    <property type="component" value="Unassembled WGS sequence"/>
</dbReference>
<dbReference type="GO" id="GO:0005525">
    <property type="term" value="F:GTP binding"/>
    <property type="evidence" value="ECO:0007669"/>
    <property type="project" value="UniProtKB-KW"/>
</dbReference>
<sequence length="235" mass="26448">MRHFNAVVLGAGGVGKSALTIRYMKSIFVDSYDPTIEEAYTKHIVVDGELCSLEVLDTAGVEQFTALNEYYIKGGTGFVLVFSLTQATTMREVENLRQQIFRIKGLPVPPPVDTNIRPSTSRTINGRGQQDIMPLDRFHHNPTTSELSHSIPLVIVGTKSDLTAEREVSREMVTRMATLWGVPFYETSSKRDVNVEAVFNDIVRQMKVKYPEGSRPSQPSPKKIRKHRRPKCVIQ</sequence>
<keyword evidence="2" id="KW-0547">Nucleotide-binding</keyword>
<protein>
    <submittedName>
        <fullName evidence="5">Uncharacterized protein</fullName>
    </submittedName>
</protein>
<dbReference type="Pfam" id="PF00071">
    <property type="entry name" value="Ras"/>
    <property type="match status" value="2"/>
</dbReference>
<dbReference type="GO" id="GO:0007165">
    <property type="term" value="P:signal transduction"/>
    <property type="evidence" value="ECO:0007669"/>
    <property type="project" value="InterPro"/>
</dbReference>
<keyword evidence="6" id="KW-1185">Reference proteome</keyword>
<evidence type="ECO:0000313" key="6">
    <source>
        <dbReference type="Proteomes" id="UP000886523"/>
    </source>
</evidence>
<evidence type="ECO:0000256" key="4">
    <source>
        <dbReference type="SAM" id="MobiDB-lite"/>
    </source>
</evidence>
<dbReference type="SMART" id="SM00174">
    <property type="entry name" value="RHO"/>
    <property type="match status" value="1"/>
</dbReference>
<dbReference type="Gene3D" id="3.40.50.300">
    <property type="entry name" value="P-loop containing nucleotide triphosphate hydrolases"/>
    <property type="match status" value="2"/>
</dbReference>
<gene>
    <name evidence="5" type="ORF">BS47DRAFT_583040</name>
</gene>
<dbReference type="SUPFAM" id="SSF52540">
    <property type="entry name" value="P-loop containing nucleoside triphosphate hydrolases"/>
    <property type="match status" value="1"/>
</dbReference>
<dbReference type="GO" id="GO:0005886">
    <property type="term" value="C:plasma membrane"/>
    <property type="evidence" value="ECO:0007669"/>
    <property type="project" value="UniProtKB-SubCell"/>
</dbReference>
<feature type="region of interest" description="Disordered" evidence="4">
    <location>
        <begin position="209"/>
        <end position="235"/>
    </location>
</feature>
<comment type="subcellular location">
    <subcellularLocation>
        <location evidence="1">Cell membrane</location>
        <topology evidence="1">Lipid-anchor</topology>
        <orientation evidence="1">Cytoplasmic side</orientation>
    </subcellularLocation>
</comment>
<dbReference type="PROSITE" id="PS51421">
    <property type="entry name" value="RAS"/>
    <property type="match status" value="1"/>
</dbReference>
<dbReference type="PRINTS" id="PR00449">
    <property type="entry name" value="RASTRNSFRMNG"/>
</dbReference>
<dbReference type="InterPro" id="IPR005225">
    <property type="entry name" value="Small_GTP-bd"/>
</dbReference>
<dbReference type="NCBIfam" id="TIGR00231">
    <property type="entry name" value="small_GTP"/>
    <property type="match status" value="1"/>
</dbReference>
<proteinExistence type="predicted"/>
<keyword evidence="3" id="KW-0342">GTP-binding</keyword>
<name>A0A9P6DWZ9_9AGAM</name>
<organism evidence="5 6">
    <name type="scientific">Hydnum rufescens UP504</name>
    <dbReference type="NCBI Taxonomy" id="1448309"/>
    <lineage>
        <taxon>Eukaryota</taxon>
        <taxon>Fungi</taxon>
        <taxon>Dikarya</taxon>
        <taxon>Basidiomycota</taxon>
        <taxon>Agaricomycotina</taxon>
        <taxon>Agaricomycetes</taxon>
        <taxon>Cantharellales</taxon>
        <taxon>Hydnaceae</taxon>
        <taxon>Hydnum</taxon>
    </lineage>
</organism>
<dbReference type="InterPro" id="IPR020849">
    <property type="entry name" value="Small_GTPase_Ras-type"/>
</dbReference>
<dbReference type="SMART" id="SM00175">
    <property type="entry name" value="RAB"/>
    <property type="match status" value="1"/>
</dbReference>
<dbReference type="EMBL" id="MU128935">
    <property type="protein sequence ID" value="KAF9516922.1"/>
    <property type="molecule type" value="Genomic_DNA"/>
</dbReference>
<dbReference type="AlphaFoldDB" id="A0A9P6DWZ9"/>
<dbReference type="InterPro" id="IPR001806">
    <property type="entry name" value="Small_GTPase"/>
</dbReference>
<dbReference type="PANTHER" id="PTHR24070">
    <property type="entry name" value="RAS, DI-RAS, AND RHEB FAMILY MEMBERS OF SMALL GTPASE SUPERFAMILY"/>
    <property type="match status" value="1"/>
</dbReference>
<dbReference type="InterPro" id="IPR027417">
    <property type="entry name" value="P-loop_NTPase"/>
</dbReference>
<dbReference type="OrthoDB" id="5976022at2759"/>